<keyword evidence="4" id="KW-1185">Reference proteome</keyword>
<feature type="domain" description="DUF6089" evidence="2">
    <location>
        <begin position="5"/>
        <end position="218"/>
    </location>
</feature>
<evidence type="ECO:0000256" key="1">
    <source>
        <dbReference type="SAM" id="SignalP"/>
    </source>
</evidence>
<gene>
    <name evidence="3" type="ORF">ACHKAR_17350</name>
</gene>
<evidence type="ECO:0000313" key="3">
    <source>
        <dbReference type="EMBL" id="MFH6985222.1"/>
    </source>
</evidence>
<dbReference type="Gene3D" id="2.40.160.20">
    <property type="match status" value="1"/>
</dbReference>
<feature type="signal peptide" evidence="1">
    <location>
        <begin position="1"/>
        <end position="20"/>
    </location>
</feature>
<name>A0ABW7NCZ1_9BACT</name>
<reference evidence="3 4" key="1">
    <citation type="journal article" date="2013" name="Int. J. Syst. Evol. Microbiol.">
        <title>Marinoscillum luteum sp. nov., isolated from marine sediment.</title>
        <authorList>
            <person name="Cha I.T."/>
            <person name="Park S.J."/>
            <person name="Kim S.J."/>
            <person name="Kim J.G."/>
            <person name="Jung M.Y."/>
            <person name="Shin K.S."/>
            <person name="Kwon K.K."/>
            <person name="Yang S.H."/>
            <person name="Seo Y.S."/>
            <person name="Rhee S.K."/>
        </authorList>
    </citation>
    <scope>NUCLEOTIDE SEQUENCE [LARGE SCALE GENOMIC DNA]</scope>
    <source>
        <strain evidence="3 4">KCTC 23939</strain>
    </source>
</reference>
<evidence type="ECO:0000313" key="4">
    <source>
        <dbReference type="Proteomes" id="UP001610063"/>
    </source>
</evidence>
<protein>
    <submittedName>
        <fullName evidence="3">DUF6089 family protein</fullName>
    </submittedName>
</protein>
<dbReference type="EMBL" id="JBIPKE010000019">
    <property type="protein sequence ID" value="MFH6985222.1"/>
    <property type="molecule type" value="Genomic_DNA"/>
</dbReference>
<dbReference type="Proteomes" id="UP001610063">
    <property type="component" value="Unassembled WGS sequence"/>
</dbReference>
<dbReference type="SUPFAM" id="SSF56925">
    <property type="entry name" value="OMPA-like"/>
    <property type="match status" value="1"/>
</dbReference>
<accession>A0ABW7NCZ1</accession>
<proteinExistence type="predicted"/>
<evidence type="ECO:0000259" key="2">
    <source>
        <dbReference type="Pfam" id="PF19573"/>
    </source>
</evidence>
<organism evidence="3 4">
    <name type="scientific">Marinoscillum luteum</name>
    <dbReference type="NCBI Taxonomy" id="861051"/>
    <lineage>
        <taxon>Bacteria</taxon>
        <taxon>Pseudomonadati</taxon>
        <taxon>Bacteroidota</taxon>
        <taxon>Cytophagia</taxon>
        <taxon>Cytophagales</taxon>
        <taxon>Reichenbachiellaceae</taxon>
        <taxon>Marinoscillum</taxon>
    </lineage>
</organism>
<sequence length="235" mass="26821">MGKYKLIFLFLLPLTLSAQFVEFGGGLGVSHYTGDLNGVPRLDHTNLAGSGIYRLNFSDIISFKFAFTAGSISGDDRKPVDALGENRQYQFKHNFLELSGVFEYHFMSYRSEKYKNKWSPYAFFGLGFVKLNNTATAYEDYLRIQPVLPMGGGVKFLLSKRFTLAGELGARKTFFDYLDGISDGDQSIKNYQYGNPNDKDWYFYTGISLTYVLYKIPCPFPYIPNKSILNRIRAY</sequence>
<keyword evidence="1" id="KW-0732">Signal</keyword>
<dbReference type="InterPro" id="IPR045743">
    <property type="entry name" value="DUF6089"/>
</dbReference>
<comment type="caution">
    <text evidence="3">The sequence shown here is derived from an EMBL/GenBank/DDBJ whole genome shotgun (WGS) entry which is preliminary data.</text>
</comment>
<feature type="chain" id="PRO_5045065888" evidence="1">
    <location>
        <begin position="21"/>
        <end position="235"/>
    </location>
</feature>
<dbReference type="RefSeq" id="WP_395418695.1">
    <property type="nucleotide sequence ID" value="NZ_JBIPKE010000019.1"/>
</dbReference>
<dbReference type="InterPro" id="IPR011250">
    <property type="entry name" value="OMP/PagP_B-barrel"/>
</dbReference>
<dbReference type="Pfam" id="PF19573">
    <property type="entry name" value="DUF6089"/>
    <property type="match status" value="1"/>
</dbReference>